<dbReference type="Proteomes" id="UP000001402">
    <property type="component" value="Chromosome"/>
</dbReference>
<sequence length="85" mass="9470">MSVEWEKNERGEITLCPLAGCLIEPEAGTHLAVRLDYFRPEDPFDQPPRGKLQLAVSVRFARDLAAHLLEAADRVEQMPPSGAQN</sequence>
<evidence type="ECO:0000313" key="1">
    <source>
        <dbReference type="EMBL" id="ADU44094.1"/>
    </source>
</evidence>
<protein>
    <submittedName>
        <fullName evidence="1">Methyl-accepting chemotaxis protein</fullName>
    </submittedName>
</protein>
<accession>E6VFK2</accession>
<dbReference type="HOGENOM" id="CLU_2510532_0_0_5"/>
<dbReference type="STRING" id="652103.Rpdx1_2503"/>
<proteinExistence type="predicted"/>
<reference evidence="1" key="1">
    <citation type="submission" date="2010-12" db="EMBL/GenBank/DDBJ databases">
        <title>Complete sequence of Rhodopseudomonas palustris DX-1.</title>
        <authorList>
            <consortium name="US DOE Joint Genome Institute"/>
            <person name="Lucas S."/>
            <person name="Copeland A."/>
            <person name="Lapidus A."/>
            <person name="Cheng J.-F."/>
            <person name="Goodwin L."/>
            <person name="Pitluck S."/>
            <person name="Misra M."/>
            <person name="Chertkov O."/>
            <person name="Detter J.C."/>
            <person name="Han C."/>
            <person name="Tapia R."/>
            <person name="Land M."/>
            <person name="Hauser L."/>
            <person name="Kyrpides N."/>
            <person name="Ivanova N."/>
            <person name="Ovchinnikova G."/>
            <person name="Logan B."/>
            <person name="Oda Y."/>
            <person name="Harwood C."/>
            <person name="Woyke T."/>
        </authorList>
    </citation>
    <scope>NUCLEOTIDE SEQUENCE [LARGE SCALE GENOMIC DNA]</scope>
    <source>
        <strain evidence="1">DX-1</strain>
    </source>
</reference>
<name>E6VFK2_RHOPX</name>
<dbReference type="AlphaFoldDB" id="E6VFK2"/>
<gene>
    <name evidence="1" type="ordered locus">Rpdx1_2503</name>
</gene>
<dbReference type="KEGG" id="rpx:Rpdx1_2503"/>
<evidence type="ECO:0000313" key="2">
    <source>
        <dbReference type="Proteomes" id="UP000001402"/>
    </source>
</evidence>
<organism evidence="1 2">
    <name type="scientific">Rhodopseudomonas palustris (strain DX-1)</name>
    <dbReference type="NCBI Taxonomy" id="652103"/>
    <lineage>
        <taxon>Bacteria</taxon>
        <taxon>Pseudomonadati</taxon>
        <taxon>Pseudomonadota</taxon>
        <taxon>Alphaproteobacteria</taxon>
        <taxon>Hyphomicrobiales</taxon>
        <taxon>Nitrobacteraceae</taxon>
        <taxon>Rhodopseudomonas</taxon>
    </lineage>
</organism>
<dbReference type="EMBL" id="CP002418">
    <property type="protein sequence ID" value="ADU44094.1"/>
    <property type="molecule type" value="Genomic_DNA"/>
</dbReference>